<keyword evidence="1" id="KW-0175">Coiled coil</keyword>
<feature type="compositionally biased region" description="Basic and acidic residues" evidence="2">
    <location>
        <begin position="439"/>
        <end position="452"/>
    </location>
</feature>
<dbReference type="Proteomes" id="UP000664132">
    <property type="component" value="Unassembled WGS sequence"/>
</dbReference>
<sequence length="515" mass="55666">MAQERLEKFQIRRENQALLKRINSIGSQREKDLEDIRQKYEAALETNTETLARIEELEQKVAARDREVDEFVEELQRFKGTVEEFLRTRASKDEIEEVMSAATAGRYSPAFIRRVDPEDELRSSVDSPAPSMPTRPPHRAANRKSSYIPRENALPQSRIETSSLDVPGPSNKTRTSKENSKMANPSTEPTLPIRKRPTNTRPTDSEPPRPSPMLTRQRSRSVSREFGQFAPPSAADFGPPQIPKLSQDRRPLNAYYKAASAIYASLGLDGGEPEFDFVSSFITGISSKKEKNQLIDSLADFCYCNTKEDGTREILCSWDEVMAGLREAKLVSDENLDLDKAKGKVAVNSLAARNAAGTSIADKSRATENSLVTEKPAGRSSRRGEATNAAEDPDRPGVGHDLKKTANRSGRLGSGSGSTGTVAVNKPDLTTAKSGATIEKPDPSKDNVDKKPSGGKGKANSRVAKRPAPKKGKAGAATSALGVGGPAGGSAIGNEAAAEGTAKGGRRGRPRAAKR</sequence>
<feature type="region of interest" description="Disordered" evidence="2">
    <location>
        <begin position="114"/>
        <end position="222"/>
    </location>
</feature>
<name>A0A8H7W327_9HELO</name>
<proteinExistence type="predicted"/>
<dbReference type="OrthoDB" id="3530645at2759"/>
<feature type="compositionally biased region" description="Basic and acidic residues" evidence="2">
    <location>
        <begin position="114"/>
        <end position="123"/>
    </location>
</feature>
<evidence type="ECO:0000313" key="3">
    <source>
        <dbReference type="EMBL" id="KAG4413322.1"/>
    </source>
</evidence>
<evidence type="ECO:0000256" key="1">
    <source>
        <dbReference type="SAM" id="Coils"/>
    </source>
</evidence>
<gene>
    <name evidence="3" type="ORF">IFR04_013547</name>
</gene>
<feature type="compositionally biased region" description="Gly residues" evidence="2">
    <location>
        <begin position="482"/>
        <end position="491"/>
    </location>
</feature>
<evidence type="ECO:0000256" key="2">
    <source>
        <dbReference type="SAM" id="MobiDB-lite"/>
    </source>
</evidence>
<feature type="compositionally biased region" description="Basic and acidic residues" evidence="2">
    <location>
        <begin position="392"/>
        <end position="404"/>
    </location>
</feature>
<feature type="compositionally biased region" description="Polar residues" evidence="2">
    <location>
        <begin position="154"/>
        <end position="164"/>
    </location>
</feature>
<reference evidence="3" key="1">
    <citation type="submission" date="2021-02" db="EMBL/GenBank/DDBJ databases">
        <title>Genome sequence Cadophora malorum strain M34.</title>
        <authorList>
            <person name="Stefanovic E."/>
            <person name="Vu D."/>
            <person name="Scully C."/>
            <person name="Dijksterhuis J."/>
            <person name="Roader J."/>
            <person name="Houbraken J."/>
        </authorList>
    </citation>
    <scope>NUCLEOTIDE SEQUENCE</scope>
    <source>
        <strain evidence="3">M34</strain>
    </source>
</reference>
<feature type="coiled-coil region" evidence="1">
    <location>
        <begin position="37"/>
        <end position="74"/>
    </location>
</feature>
<dbReference type="AlphaFoldDB" id="A0A8H7W327"/>
<keyword evidence="4" id="KW-1185">Reference proteome</keyword>
<comment type="caution">
    <text evidence="3">The sequence shown here is derived from an EMBL/GenBank/DDBJ whole genome shotgun (WGS) entry which is preliminary data.</text>
</comment>
<accession>A0A8H7W327</accession>
<feature type="compositionally biased region" description="Basic residues" evidence="2">
    <location>
        <begin position="463"/>
        <end position="473"/>
    </location>
</feature>
<feature type="compositionally biased region" description="Basic residues" evidence="2">
    <location>
        <begin position="504"/>
        <end position="515"/>
    </location>
</feature>
<dbReference type="EMBL" id="JAFJYH010000321">
    <property type="protein sequence ID" value="KAG4413322.1"/>
    <property type="molecule type" value="Genomic_DNA"/>
</dbReference>
<feature type="region of interest" description="Disordered" evidence="2">
    <location>
        <begin position="356"/>
        <end position="515"/>
    </location>
</feature>
<organism evidence="3 4">
    <name type="scientific">Cadophora malorum</name>
    <dbReference type="NCBI Taxonomy" id="108018"/>
    <lineage>
        <taxon>Eukaryota</taxon>
        <taxon>Fungi</taxon>
        <taxon>Dikarya</taxon>
        <taxon>Ascomycota</taxon>
        <taxon>Pezizomycotina</taxon>
        <taxon>Leotiomycetes</taxon>
        <taxon>Helotiales</taxon>
        <taxon>Ploettnerulaceae</taxon>
        <taxon>Cadophora</taxon>
    </lineage>
</organism>
<protein>
    <submittedName>
        <fullName evidence="3">Uncharacterized protein</fullName>
    </submittedName>
</protein>
<evidence type="ECO:0000313" key="4">
    <source>
        <dbReference type="Proteomes" id="UP000664132"/>
    </source>
</evidence>